<dbReference type="HOGENOM" id="CLU_1180112_0_0_1"/>
<sequence length="235" mass="24679">MALMLNVIPSPVNPRLTTVLFSGRLPDDSTAPSIQKPLRRAAHVVITPLLGPLASCTLARPQRVKISDHPSNQTSLSPAVTPTARPGWPLHPMLTLPGQSLASSSSHPAPAVGVLLIDNGTSPPLTLLCLLLCAAIPSQCSPQARPAVHVHASDWPDPPNTRCGTDPLLATLATLSATLADPYPPRQADAVATRLDVHHMSSSTVTISPAHDAPNYLLFRAAVFSSNLQSPCLLS</sequence>
<proteinExistence type="predicted"/>
<evidence type="ECO:0000313" key="2">
    <source>
        <dbReference type="Proteomes" id="UP000016936"/>
    </source>
</evidence>
<reference evidence="1 2" key="1">
    <citation type="journal article" date="2012" name="PLoS Pathog.">
        <title>Diverse lifestyles and strategies of plant pathogenesis encoded in the genomes of eighteen Dothideomycetes fungi.</title>
        <authorList>
            <person name="Ohm R.A."/>
            <person name="Feau N."/>
            <person name="Henrissat B."/>
            <person name="Schoch C.L."/>
            <person name="Horwitz B.A."/>
            <person name="Barry K.W."/>
            <person name="Condon B.J."/>
            <person name="Copeland A.C."/>
            <person name="Dhillon B."/>
            <person name="Glaser F."/>
            <person name="Hesse C.N."/>
            <person name="Kosti I."/>
            <person name="LaButti K."/>
            <person name="Lindquist E.A."/>
            <person name="Lucas S."/>
            <person name="Salamov A.A."/>
            <person name="Bradshaw R.E."/>
            <person name="Ciuffetti L."/>
            <person name="Hamelin R.C."/>
            <person name="Kema G.H.J."/>
            <person name="Lawrence C."/>
            <person name="Scott J.A."/>
            <person name="Spatafora J.W."/>
            <person name="Turgeon B.G."/>
            <person name="de Wit P.J.G.M."/>
            <person name="Zhong S."/>
            <person name="Goodwin S.B."/>
            <person name="Grigoriev I.V."/>
        </authorList>
    </citation>
    <scope>NUCLEOTIDE SEQUENCE [LARGE SCALE GENOMIC DNA]</scope>
    <source>
        <strain evidence="2">C5 / ATCC 48332 / race O</strain>
    </source>
</reference>
<gene>
    <name evidence="1" type="ORF">COCHEDRAFT_1025338</name>
</gene>
<keyword evidence="2" id="KW-1185">Reference proteome</keyword>
<reference evidence="2" key="2">
    <citation type="journal article" date="2013" name="PLoS Genet.">
        <title>Comparative genome structure, secondary metabolite, and effector coding capacity across Cochliobolus pathogens.</title>
        <authorList>
            <person name="Condon B.J."/>
            <person name="Leng Y."/>
            <person name="Wu D."/>
            <person name="Bushley K.E."/>
            <person name="Ohm R.A."/>
            <person name="Otillar R."/>
            <person name="Martin J."/>
            <person name="Schackwitz W."/>
            <person name="Grimwood J."/>
            <person name="MohdZainudin N."/>
            <person name="Xue C."/>
            <person name="Wang R."/>
            <person name="Manning V.A."/>
            <person name="Dhillon B."/>
            <person name="Tu Z.J."/>
            <person name="Steffenson B.J."/>
            <person name="Salamov A."/>
            <person name="Sun H."/>
            <person name="Lowry S."/>
            <person name="LaButti K."/>
            <person name="Han J."/>
            <person name="Copeland A."/>
            <person name="Lindquist E."/>
            <person name="Barry K."/>
            <person name="Schmutz J."/>
            <person name="Baker S.E."/>
            <person name="Ciuffetti L.M."/>
            <person name="Grigoriev I.V."/>
            <person name="Zhong S."/>
            <person name="Turgeon B.G."/>
        </authorList>
    </citation>
    <scope>NUCLEOTIDE SEQUENCE [LARGE SCALE GENOMIC DNA]</scope>
    <source>
        <strain evidence="2">C5 / ATCC 48332 / race O</strain>
    </source>
</reference>
<organism evidence="1 2">
    <name type="scientific">Cochliobolus heterostrophus (strain C5 / ATCC 48332 / race O)</name>
    <name type="common">Southern corn leaf blight fungus</name>
    <name type="synonym">Bipolaris maydis</name>
    <dbReference type="NCBI Taxonomy" id="701091"/>
    <lineage>
        <taxon>Eukaryota</taxon>
        <taxon>Fungi</taxon>
        <taxon>Dikarya</taxon>
        <taxon>Ascomycota</taxon>
        <taxon>Pezizomycotina</taxon>
        <taxon>Dothideomycetes</taxon>
        <taxon>Pleosporomycetidae</taxon>
        <taxon>Pleosporales</taxon>
        <taxon>Pleosporineae</taxon>
        <taxon>Pleosporaceae</taxon>
        <taxon>Bipolaris</taxon>
    </lineage>
</organism>
<dbReference type="AlphaFoldDB" id="M2VA70"/>
<protein>
    <submittedName>
        <fullName evidence="1">Uncharacterized protein</fullName>
    </submittedName>
</protein>
<dbReference type="EMBL" id="KB445569">
    <property type="protein sequence ID" value="EMD96837.1"/>
    <property type="molecule type" value="Genomic_DNA"/>
</dbReference>
<name>M2VA70_COCH5</name>
<evidence type="ECO:0000313" key="1">
    <source>
        <dbReference type="EMBL" id="EMD96837.1"/>
    </source>
</evidence>
<accession>M2VA70</accession>
<dbReference type="Proteomes" id="UP000016936">
    <property type="component" value="Unassembled WGS sequence"/>
</dbReference>